<gene>
    <name evidence="9" type="ORF">METZ01_LOCUS114204</name>
</gene>
<evidence type="ECO:0000256" key="7">
    <source>
        <dbReference type="SAM" id="Phobius"/>
    </source>
</evidence>
<keyword evidence="4" id="KW-0378">Hydrolase</keyword>
<dbReference type="EMBL" id="UINC01014374">
    <property type="protein sequence ID" value="SVA61350.1"/>
    <property type="molecule type" value="Genomic_DNA"/>
</dbReference>
<evidence type="ECO:0000256" key="1">
    <source>
        <dbReference type="ARBA" id="ARBA00004141"/>
    </source>
</evidence>
<dbReference type="PANTHER" id="PTHR43731">
    <property type="entry name" value="RHOMBOID PROTEASE"/>
    <property type="match status" value="1"/>
</dbReference>
<evidence type="ECO:0000256" key="4">
    <source>
        <dbReference type="ARBA" id="ARBA00022801"/>
    </source>
</evidence>
<comment type="subcellular location">
    <subcellularLocation>
        <location evidence="1">Membrane</location>
        <topology evidence="1">Multi-pass membrane protein</topology>
    </subcellularLocation>
</comment>
<dbReference type="SUPFAM" id="SSF144091">
    <property type="entry name" value="Rhomboid-like"/>
    <property type="match status" value="1"/>
</dbReference>
<dbReference type="AlphaFoldDB" id="A0A381X9S0"/>
<protein>
    <recommendedName>
        <fullName evidence="8">Peptidase S54 rhomboid domain-containing protein</fullName>
    </recommendedName>
</protein>
<feature type="transmembrane region" description="Helical" evidence="7">
    <location>
        <begin position="101"/>
        <end position="125"/>
    </location>
</feature>
<dbReference type="Gene3D" id="1.20.1540.10">
    <property type="entry name" value="Rhomboid-like"/>
    <property type="match status" value="1"/>
</dbReference>
<feature type="transmembrane region" description="Helical" evidence="7">
    <location>
        <begin position="160"/>
        <end position="183"/>
    </location>
</feature>
<keyword evidence="6 7" id="KW-0472">Membrane</keyword>
<feature type="transmembrane region" description="Helical" evidence="7">
    <location>
        <begin position="21"/>
        <end position="47"/>
    </location>
</feature>
<keyword evidence="5 7" id="KW-1133">Transmembrane helix</keyword>
<evidence type="ECO:0000313" key="9">
    <source>
        <dbReference type="EMBL" id="SVA61350.1"/>
    </source>
</evidence>
<feature type="transmembrane region" description="Helical" evidence="7">
    <location>
        <begin position="67"/>
        <end position="89"/>
    </location>
</feature>
<evidence type="ECO:0000256" key="6">
    <source>
        <dbReference type="ARBA" id="ARBA00023136"/>
    </source>
</evidence>
<evidence type="ECO:0000256" key="2">
    <source>
        <dbReference type="ARBA" id="ARBA00009045"/>
    </source>
</evidence>
<dbReference type="InterPro" id="IPR035952">
    <property type="entry name" value="Rhomboid-like_sf"/>
</dbReference>
<reference evidence="9" key="1">
    <citation type="submission" date="2018-05" db="EMBL/GenBank/DDBJ databases">
        <authorList>
            <person name="Lanie J.A."/>
            <person name="Ng W.-L."/>
            <person name="Kazmierczak K.M."/>
            <person name="Andrzejewski T.M."/>
            <person name="Davidsen T.M."/>
            <person name="Wayne K.J."/>
            <person name="Tettelin H."/>
            <person name="Glass J.I."/>
            <person name="Rusch D."/>
            <person name="Podicherti R."/>
            <person name="Tsui H.-C.T."/>
            <person name="Winkler M.E."/>
        </authorList>
    </citation>
    <scope>NUCLEOTIDE SEQUENCE</scope>
</reference>
<keyword evidence="3 7" id="KW-0812">Transmembrane</keyword>
<feature type="transmembrane region" description="Helical" evidence="7">
    <location>
        <begin position="189"/>
        <end position="206"/>
    </location>
</feature>
<evidence type="ECO:0000259" key="8">
    <source>
        <dbReference type="Pfam" id="PF01694"/>
    </source>
</evidence>
<evidence type="ECO:0000256" key="3">
    <source>
        <dbReference type="ARBA" id="ARBA00022692"/>
    </source>
</evidence>
<feature type="domain" description="Peptidase S54 rhomboid" evidence="8">
    <location>
        <begin position="62"/>
        <end position="205"/>
    </location>
</feature>
<organism evidence="9">
    <name type="scientific">marine metagenome</name>
    <dbReference type="NCBI Taxonomy" id="408172"/>
    <lineage>
        <taxon>unclassified sequences</taxon>
        <taxon>metagenomes</taxon>
        <taxon>ecological metagenomes</taxon>
    </lineage>
</organism>
<dbReference type="GO" id="GO:0016020">
    <property type="term" value="C:membrane"/>
    <property type="evidence" value="ECO:0007669"/>
    <property type="project" value="UniProtKB-SubCell"/>
</dbReference>
<dbReference type="Pfam" id="PF01694">
    <property type="entry name" value="Rhomboid"/>
    <property type="match status" value="1"/>
</dbReference>
<evidence type="ECO:0000256" key="5">
    <source>
        <dbReference type="ARBA" id="ARBA00022989"/>
    </source>
</evidence>
<dbReference type="GO" id="GO:0004252">
    <property type="term" value="F:serine-type endopeptidase activity"/>
    <property type="evidence" value="ECO:0007669"/>
    <property type="project" value="InterPro"/>
</dbReference>
<accession>A0A381X9S0</accession>
<dbReference type="InterPro" id="IPR050925">
    <property type="entry name" value="Rhomboid_protease_S54"/>
</dbReference>
<sequence length="257" mass="28559">MRRYAPAPTNISFGPGPITPMVKLLVMANVGIFLAGAVLPSLGRFFIDLFGLRPQAVLTGFRFWQPVTYLFLHGGFGHILFNMLVLWMFGVQLERLWGSAFFLRYYFIAGIGAGIATIIAGVLPFSFSQPTYLAVTIGASGAIYGLLMAFAIYYPNTPILMFFLFPVPAKYFVMIIGTITFLSVPRNGGIAHVAHLGGLVVGYLYLKRGGGLGPFQFGRFGVRAEIKYRYLRWKMGRLRKKFNVHPGGRDDWNGTVH</sequence>
<name>A0A381X9S0_9ZZZZ</name>
<dbReference type="PANTHER" id="PTHR43731:SF14">
    <property type="entry name" value="PRESENILIN-ASSOCIATED RHOMBOID-LIKE PROTEIN, MITOCHONDRIAL"/>
    <property type="match status" value="1"/>
</dbReference>
<feature type="transmembrane region" description="Helical" evidence="7">
    <location>
        <begin position="131"/>
        <end position="153"/>
    </location>
</feature>
<dbReference type="InterPro" id="IPR022764">
    <property type="entry name" value="Peptidase_S54_rhomboid_dom"/>
</dbReference>
<proteinExistence type="inferred from homology"/>
<comment type="similarity">
    <text evidence="2">Belongs to the peptidase S54 family.</text>
</comment>